<name>A0A0C3DMY8_9AGAM</name>
<protein>
    <submittedName>
        <fullName evidence="1">Uncharacterized protein</fullName>
    </submittedName>
</protein>
<accession>A0A0C3DMY8</accession>
<evidence type="ECO:0000313" key="1">
    <source>
        <dbReference type="EMBL" id="KIM57584.1"/>
    </source>
</evidence>
<dbReference type="AlphaFoldDB" id="A0A0C3DMY8"/>
<reference evidence="1 2" key="1">
    <citation type="submission" date="2014-04" db="EMBL/GenBank/DDBJ databases">
        <authorList>
            <consortium name="DOE Joint Genome Institute"/>
            <person name="Kuo A."/>
            <person name="Kohler A."/>
            <person name="Nagy L.G."/>
            <person name="Floudas D."/>
            <person name="Copeland A."/>
            <person name="Barry K.W."/>
            <person name="Cichocki N."/>
            <person name="Veneault-Fourrey C."/>
            <person name="LaButti K."/>
            <person name="Lindquist E.A."/>
            <person name="Lipzen A."/>
            <person name="Lundell T."/>
            <person name="Morin E."/>
            <person name="Murat C."/>
            <person name="Sun H."/>
            <person name="Tunlid A."/>
            <person name="Henrissat B."/>
            <person name="Grigoriev I.V."/>
            <person name="Hibbett D.S."/>
            <person name="Martin F."/>
            <person name="Nordberg H.P."/>
            <person name="Cantor M.N."/>
            <person name="Hua S.X."/>
        </authorList>
    </citation>
    <scope>NUCLEOTIDE SEQUENCE [LARGE SCALE GENOMIC DNA]</scope>
    <source>
        <strain evidence="1 2">Foug A</strain>
    </source>
</reference>
<dbReference type="Proteomes" id="UP000053989">
    <property type="component" value="Unassembled WGS sequence"/>
</dbReference>
<dbReference type="HOGENOM" id="CLU_059987_0_0_1"/>
<dbReference type="EMBL" id="KN822098">
    <property type="protein sequence ID" value="KIM57584.1"/>
    <property type="molecule type" value="Genomic_DNA"/>
</dbReference>
<proteinExistence type="predicted"/>
<organism evidence="1 2">
    <name type="scientific">Scleroderma citrinum Foug A</name>
    <dbReference type="NCBI Taxonomy" id="1036808"/>
    <lineage>
        <taxon>Eukaryota</taxon>
        <taxon>Fungi</taxon>
        <taxon>Dikarya</taxon>
        <taxon>Basidiomycota</taxon>
        <taxon>Agaricomycotina</taxon>
        <taxon>Agaricomycetes</taxon>
        <taxon>Agaricomycetidae</taxon>
        <taxon>Boletales</taxon>
        <taxon>Sclerodermatineae</taxon>
        <taxon>Sclerodermataceae</taxon>
        <taxon>Scleroderma</taxon>
    </lineage>
</organism>
<keyword evidence="2" id="KW-1185">Reference proteome</keyword>
<sequence>KCYKLFKKEHPDTWQDILIKFEDSTHYTETGKTASQQQQLFNKSVKCFTQLFSALLKVHGIKGAFVMVGSIVNQDASLGHMYTTPSTEDFFMERCHADNDAIISHFKAHIYNRSSLACLTEAFNTDKSDKGKGKEQDNMTQDVIDLMSDNERHGQSWASGKLFPWKQLLQKFGQNALVCVNWLAVLFPGQECSSCSKPKGISNLTIVECTQIVTVIRDSGPHRLHFQFEPFSKHEGLSSCCCS</sequence>
<gene>
    <name evidence="1" type="ORF">SCLCIDRAFT_130146</name>
</gene>
<feature type="non-terminal residue" evidence="1">
    <location>
        <position position="1"/>
    </location>
</feature>
<dbReference type="OrthoDB" id="2665953at2759"/>
<reference evidence="2" key="2">
    <citation type="submission" date="2015-01" db="EMBL/GenBank/DDBJ databases">
        <title>Evolutionary Origins and Diversification of the Mycorrhizal Mutualists.</title>
        <authorList>
            <consortium name="DOE Joint Genome Institute"/>
            <consortium name="Mycorrhizal Genomics Consortium"/>
            <person name="Kohler A."/>
            <person name="Kuo A."/>
            <person name="Nagy L.G."/>
            <person name="Floudas D."/>
            <person name="Copeland A."/>
            <person name="Barry K.W."/>
            <person name="Cichocki N."/>
            <person name="Veneault-Fourrey C."/>
            <person name="LaButti K."/>
            <person name="Lindquist E.A."/>
            <person name="Lipzen A."/>
            <person name="Lundell T."/>
            <person name="Morin E."/>
            <person name="Murat C."/>
            <person name="Riley R."/>
            <person name="Ohm R."/>
            <person name="Sun H."/>
            <person name="Tunlid A."/>
            <person name="Henrissat B."/>
            <person name="Grigoriev I.V."/>
            <person name="Hibbett D.S."/>
            <person name="Martin F."/>
        </authorList>
    </citation>
    <scope>NUCLEOTIDE SEQUENCE [LARGE SCALE GENOMIC DNA]</scope>
    <source>
        <strain evidence="2">Foug A</strain>
    </source>
</reference>
<evidence type="ECO:0000313" key="2">
    <source>
        <dbReference type="Proteomes" id="UP000053989"/>
    </source>
</evidence>
<dbReference type="InParanoid" id="A0A0C3DMY8"/>